<proteinExistence type="predicted"/>
<evidence type="ECO:0000313" key="2">
    <source>
        <dbReference type="Proteomes" id="UP000249057"/>
    </source>
</evidence>
<gene>
    <name evidence="1" type="ORF">BO95DRAFT_429939</name>
</gene>
<name>A0ACD1GFJ8_9EURO</name>
<accession>A0ACD1GFJ8</accession>
<dbReference type="Proteomes" id="UP000249057">
    <property type="component" value="Unassembled WGS sequence"/>
</dbReference>
<sequence length="282" mass="30255">MSKQTISPGNLGSGADMRAERTTSAGPSDRPSSFRSAAAGACARSRSHINLLYPSPSDGTDSTTTSCSPRSCILHRGSQILGLAKYLWMNSGCKGQETAGYNLQDNHKPQPAMVRVPVSSIEESEGSEESQAMCFLDPSTDIPRRGKTTAFSEVGYAEVQCAAQRKGFRLACGGRRPGMIPRCSVQRMLVQGLVWVGTRNQELMGDGSTLPAQLPRVAIHGNSLVDGPWESACKETLSEQLAKERAGSQRGHSTDFMEHEAWIGGASVDSLEVKQGLLIVLR</sequence>
<protein>
    <submittedName>
        <fullName evidence="1">Uncharacterized protein</fullName>
    </submittedName>
</protein>
<evidence type="ECO:0000313" key="1">
    <source>
        <dbReference type="EMBL" id="RAH47899.1"/>
    </source>
</evidence>
<reference evidence="1" key="1">
    <citation type="submission" date="2018-02" db="EMBL/GenBank/DDBJ databases">
        <title>The genomes of Aspergillus section Nigri reveals drivers in fungal speciation.</title>
        <authorList>
            <consortium name="DOE Joint Genome Institute"/>
            <person name="Vesth T.C."/>
            <person name="Nybo J."/>
            <person name="Theobald S."/>
            <person name="Brandl J."/>
            <person name="Frisvad J.C."/>
            <person name="Nielsen K.F."/>
            <person name="Lyhne E.K."/>
            <person name="Kogle M.E."/>
            <person name="Kuo A."/>
            <person name="Riley R."/>
            <person name="Clum A."/>
            <person name="Nolan M."/>
            <person name="Lipzen A."/>
            <person name="Salamov A."/>
            <person name="Henrissat B."/>
            <person name="Wiebenga A."/>
            <person name="De vries R.P."/>
            <person name="Grigoriev I.V."/>
            <person name="Mortensen U.H."/>
            <person name="Andersen M.R."/>
            <person name="Baker S.E."/>
        </authorList>
    </citation>
    <scope>NUCLEOTIDE SEQUENCE</scope>
    <source>
        <strain evidence="1">CBS 621.78</strain>
    </source>
</reference>
<keyword evidence="2" id="KW-1185">Reference proteome</keyword>
<dbReference type="EMBL" id="KZ825327">
    <property type="protein sequence ID" value="RAH47899.1"/>
    <property type="molecule type" value="Genomic_DNA"/>
</dbReference>
<organism evidence="1 2">
    <name type="scientific">Aspergillus brunneoviolaceus CBS 621.78</name>
    <dbReference type="NCBI Taxonomy" id="1450534"/>
    <lineage>
        <taxon>Eukaryota</taxon>
        <taxon>Fungi</taxon>
        <taxon>Dikarya</taxon>
        <taxon>Ascomycota</taxon>
        <taxon>Pezizomycotina</taxon>
        <taxon>Eurotiomycetes</taxon>
        <taxon>Eurotiomycetidae</taxon>
        <taxon>Eurotiales</taxon>
        <taxon>Aspergillaceae</taxon>
        <taxon>Aspergillus</taxon>
        <taxon>Aspergillus subgen. Circumdati</taxon>
    </lineage>
</organism>